<dbReference type="InterPro" id="IPR041698">
    <property type="entry name" value="Methyltransf_25"/>
</dbReference>
<dbReference type="Pfam" id="PF13649">
    <property type="entry name" value="Methyltransf_25"/>
    <property type="match status" value="1"/>
</dbReference>
<organism evidence="2 3">
    <name type="scientific">Roseicella frigidaeris</name>
    <dbReference type="NCBI Taxonomy" id="2230885"/>
    <lineage>
        <taxon>Bacteria</taxon>
        <taxon>Pseudomonadati</taxon>
        <taxon>Pseudomonadota</taxon>
        <taxon>Alphaproteobacteria</taxon>
        <taxon>Acetobacterales</taxon>
        <taxon>Roseomonadaceae</taxon>
        <taxon>Roseicella</taxon>
    </lineage>
</organism>
<dbReference type="AlphaFoldDB" id="A0A327M7D4"/>
<evidence type="ECO:0000313" key="2">
    <source>
        <dbReference type="EMBL" id="RAI58387.1"/>
    </source>
</evidence>
<dbReference type="SUPFAM" id="SSF53335">
    <property type="entry name" value="S-adenosyl-L-methionine-dependent methyltransferases"/>
    <property type="match status" value="1"/>
</dbReference>
<comment type="caution">
    <text evidence="2">The sequence shown here is derived from an EMBL/GenBank/DDBJ whole genome shotgun (WGS) entry which is preliminary data.</text>
</comment>
<evidence type="ECO:0000259" key="1">
    <source>
        <dbReference type="Pfam" id="PF13649"/>
    </source>
</evidence>
<keyword evidence="2" id="KW-0489">Methyltransferase</keyword>
<evidence type="ECO:0000313" key="3">
    <source>
        <dbReference type="Proteomes" id="UP000249065"/>
    </source>
</evidence>
<keyword evidence="2" id="KW-0808">Transferase</keyword>
<dbReference type="GO" id="GO:0032259">
    <property type="term" value="P:methylation"/>
    <property type="evidence" value="ECO:0007669"/>
    <property type="project" value="UniProtKB-KW"/>
</dbReference>
<sequence>MTPALAAVRATVGRYYGDRLRRHGATPLGVDWRCLPTQQLRFARLLQVVGSWEGVSLNDLGCGYGALLDFLAERHDLARIDYCGTDLSAAMIRRARRRWPGRGFAVGAVPGRVADYGLASGIFHVRLDHPVPLWEAWIRETLGGLHATSRLGFAVNFILAPTDGGTGREGLYRTRPEPWIAHCEQVLGARATLAEGDGLGEFTLLVRRQPAAD</sequence>
<name>A0A327M7D4_9PROT</name>
<keyword evidence="3" id="KW-1185">Reference proteome</keyword>
<gene>
    <name evidence="2" type="ORF">DOO78_13605</name>
</gene>
<reference evidence="3" key="1">
    <citation type="submission" date="2018-06" db="EMBL/GenBank/DDBJ databases">
        <authorList>
            <person name="Khan S.A."/>
        </authorList>
    </citation>
    <scope>NUCLEOTIDE SEQUENCE [LARGE SCALE GENOMIC DNA]</scope>
    <source>
        <strain evidence="3">DB-1506</strain>
    </source>
</reference>
<protein>
    <submittedName>
        <fullName evidence="2">SAM-dependent methyltransferase</fullName>
    </submittedName>
</protein>
<dbReference type="Gene3D" id="3.40.50.150">
    <property type="entry name" value="Vaccinia Virus protein VP39"/>
    <property type="match status" value="1"/>
</dbReference>
<feature type="domain" description="Methyltransferase" evidence="1">
    <location>
        <begin position="59"/>
        <end position="125"/>
    </location>
</feature>
<proteinExistence type="predicted"/>
<accession>A0A327M7D4</accession>
<dbReference type="Proteomes" id="UP000249065">
    <property type="component" value="Unassembled WGS sequence"/>
</dbReference>
<dbReference type="InterPro" id="IPR029063">
    <property type="entry name" value="SAM-dependent_MTases_sf"/>
</dbReference>
<dbReference type="EMBL" id="QLIX01000009">
    <property type="protein sequence ID" value="RAI58387.1"/>
    <property type="molecule type" value="Genomic_DNA"/>
</dbReference>
<dbReference type="RefSeq" id="WP_111470343.1">
    <property type="nucleotide sequence ID" value="NZ_QLIX01000009.1"/>
</dbReference>
<dbReference type="GO" id="GO:0008168">
    <property type="term" value="F:methyltransferase activity"/>
    <property type="evidence" value="ECO:0007669"/>
    <property type="project" value="UniProtKB-KW"/>
</dbReference>
<dbReference type="OrthoDB" id="9806525at2"/>